<feature type="transmembrane region" description="Helical" evidence="1">
    <location>
        <begin position="123"/>
        <end position="145"/>
    </location>
</feature>
<name>A0AAE0G105_9CHLO</name>
<keyword evidence="1" id="KW-1133">Transmembrane helix</keyword>
<reference evidence="2 3" key="1">
    <citation type="journal article" date="2015" name="Genome Biol. Evol.">
        <title>Comparative Genomics of a Bacterivorous Green Alga Reveals Evolutionary Causalities and Consequences of Phago-Mixotrophic Mode of Nutrition.</title>
        <authorList>
            <person name="Burns J.A."/>
            <person name="Paasch A."/>
            <person name="Narechania A."/>
            <person name="Kim E."/>
        </authorList>
    </citation>
    <scope>NUCLEOTIDE SEQUENCE [LARGE SCALE GENOMIC DNA]</scope>
    <source>
        <strain evidence="2 3">PLY_AMNH</strain>
    </source>
</reference>
<dbReference type="AlphaFoldDB" id="A0AAE0G105"/>
<evidence type="ECO:0000256" key="1">
    <source>
        <dbReference type="SAM" id="Phobius"/>
    </source>
</evidence>
<proteinExistence type="predicted"/>
<sequence>MVDVACQSALFIRSYGAGSGDVWECGGCWQFSIEDGYWIASLSVMQACSGENPECVFMRVYECANQAACTRETPEGAHINEVQLDICAEGYSSSVVLCDACEVGFMRGFAGSCKACPGTGLMVFGRMFGVLLILVCALVLVRWLIRRYLNSVNVELGMTDLNTVSSHGMEMNSASSGITSILSGWLQAKPTYVLAVALLKLDVDHFTEQIVTPVLYVRVQSG</sequence>
<gene>
    <name evidence="2" type="ORF">CYMTET_22326</name>
</gene>
<keyword evidence="1" id="KW-0812">Transmembrane</keyword>
<protein>
    <submittedName>
        <fullName evidence="2">Uncharacterized protein</fullName>
    </submittedName>
</protein>
<dbReference type="EMBL" id="LGRX02011137">
    <property type="protein sequence ID" value="KAK3269220.1"/>
    <property type="molecule type" value="Genomic_DNA"/>
</dbReference>
<organism evidence="2 3">
    <name type="scientific">Cymbomonas tetramitiformis</name>
    <dbReference type="NCBI Taxonomy" id="36881"/>
    <lineage>
        <taxon>Eukaryota</taxon>
        <taxon>Viridiplantae</taxon>
        <taxon>Chlorophyta</taxon>
        <taxon>Pyramimonadophyceae</taxon>
        <taxon>Pyramimonadales</taxon>
        <taxon>Pyramimonadaceae</taxon>
        <taxon>Cymbomonas</taxon>
    </lineage>
</organism>
<keyword evidence="1" id="KW-0472">Membrane</keyword>
<comment type="caution">
    <text evidence="2">The sequence shown here is derived from an EMBL/GenBank/DDBJ whole genome shotgun (WGS) entry which is preliminary data.</text>
</comment>
<evidence type="ECO:0000313" key="2">
    <source>
        <dbReference type="EMBL" id="KAK3269220.1"/>
    </source>
</evidence>
<keyword evidence="3" id="KW-1185">Reference proteome</keyword>
<dbReference type="Proteomes" id="UP001190700">
    <property type="component" value="Unassembled WGS sequence"/>
</dbReference>
<accession>A0AAE0G105</accession>
<evidence type="ECO:0000313" key="3">
    <source>
        <dbReference type="Proteomes" id="UP001190700"/>
    </source>
</evidence>